<dbReference type="EMBL" id="JAUNZN010000047">
    <property type="protein sequence ID" value="KAK4805911.1"/>
    <property type="molecule type" value="Genomic_DNA"/>
</dbReference>
<reference evidence="2 3" key="1">
    <citation type="journal article" date="2023" name="J. Hered.">
        <title>Chromosome-level genome of the wood stork (Mycteria americana) provides insight into avian chromosome evolution.</title>
        <authorList>
            <person name="Flamio R. Jr."/>
            <person name="Ramstad K.M."/>
        </authorList>
    </citation>
    <scope>NUCLEOTIDE SEQUENCE [LARGE SCALE GENOMIC DNA]</scope>
    <source>
        <strain evidence="2">JAX WOST 10</strain>
    </source>
</reference>
<sequence>MLCSPPVLPLGSCPLLQHLQDAARPTTSSSMALPSSPALGTIPRPHFPAPLVPPPLTVGSDREKPRHFRPSLFLSHPAADIARNMGAKTVIAIDVGSQDETDLCNYGDSLSGWWLLWKRLNPWAEKVKVPDMAEIQSRLAYVSCVRQLEVVKSSSYCEYIRPPIDRFKTMDFGKFDEIYGALATNGVPQMWIGVPLPSVGCPGHEQGLLAISWVPGPSFEVPQAIIWVARATKGLRLLSPQDVGYQHGKVVFDGWSRGDIIEKMVKDRRSADFYESKRMDVLTCPSAGFTDLAEIVSRIEPAKPYLSDGYADEESDYLTEYEDEGPEPARGEEDAFAPSEWAGAGALEAEEEKSLRHRPSPARDPSAPHT</sequence>
<gene>
    <name evidence="2" type="ORF">QYF61_021475</name>
</gene>
<dbReference type="PANTHER" id="PTHR14226">
    <property type="entry name" value="NEUROPATHY TARGET ESTERASE/SWISS CHEESE D.MELANOGASTER"/>
    <property type="match status" value="1"/>
</dbReference>
<dbReference type="GO" id="GO:0005783">
    <property type="term" value="C:endoplasmic reticulum"/>
    <property type="evidence" value="ECO:0007669"/>
    <property type="project" value="TreeGrafter"/>
</dbReference>
<dbReference type="AlphaFoldDB" id="A0AAN7N7D8"/>
<keyword evidence="3" id="KW-1185">Reference proteome</keyword>
<feature type="compositionally biased region" description="Acidic residues" evidence="1">
    <location>
        <begin position="314"/>
        <end position="326"/>
    </location>
</feature>
<protein>
    <submittedName>
        <fullName evidence="2">Uncharacterized protein</fullName>
    </submittedName>
</protein>
<dbReference type="InterPro" id="IPR050301">
    <property type="entry name" value="NTE"/>
</dbReference>
<proteinExistence type="predicted"/>
<accession>A0AAN7N7D8</accession>
<feature type="region of interest" description="Disordered" evidence="1">
    <location>
        <begin position="314"/>
        <end position="370"/>
    </location>
</feature>
<dbReference type="PANTHER" id="PTHR14226:SF26">
    <property type="entry name" value="PATATIN-LIKE PHOSPHOLIPASE DOMAIN-CONTAINING PROTEIN 6"/>
    <property type="match status" value="1"/>
</dbReference>
<name>A0AAN7N7D8_MYCAM</name>
<dbReference type="GO" id="GO:0004622">
    <property type="term" value="F:phosphatidylcholine lysophospholipase activity"/>
    <property type="evidence" value="ECO:0007669"/>
    <property type="project" value="TreeGrafter"/>
</dbReference>
<comment type="caution">
    <text evidence="2">The sequence shown here is derived from an EMBL/GenBank/DDBJ whole genome shotgun (WGS) entry which is preliminary data.</text>
</comment>
<organism evidence="2 3">
    <name type="scientific">Mycteria americana</name>
    <name type="common">Wood stork</name>
    <dbReference type="NCBI Taxonomy" id="33587"/>
    <lineage>
        <taxon>Eukaryota</taxon>
        <taxon>Metazoa</taxon>
        <taxon>Chordata</taxon>
        <taxon>Craniata</taxon>
        <taxon>Vertebrata</taxon>
        <taxon>Euteleostomi</taxon>
        <taxon>Archelosauria</taxon>
        <taxon>Archosauria</taxon>
        <taxon>Dinosauria</taxon>
        <taxon>Saurischia</taxon>
        <taxon>Theropoda</taxon>
        <taxon>Coelurosauria</taxon>
        <taxon>Aves</taxon>
        <taxon>Neognathae</taxon>
        <taxon>Neoaves</taxon>
        <taxon>Aequornithes</taxon>
        <taxon>Ciconiiformes</taxon>
        <taxon>Ciconiidae</taxon>
        <taxon>Mycteria</taxon>
    </lineage>
</organism>
<evidence type="ECO:0000313" key="3">
    <source>
        <dbReference type="Proteomes" id="UP001333110"/>
    </source>
</evidence>
<dbReference type="Proteomes" id="UP001333110">
    <property type="component" value="Unassembled WGS sequence"/>
</dbReference>
<evidence type="ECO:0000256" key="1">
    <source>
        <dbReference type="SAM" id="MobiDB-lite"/>
    </source>
</evidence>
<evidence type="ECO:0000313" key="2">
    <source>
        <dbReference type="EMBL" id="KAK4805911.1"/>
    </source>
</evidence>